<evidence type="ECO:0000256" key="1">
    <source>
        <dbReference type="ARBA" id="ARBA00022529"/>
    </source>
</evidence>
<dbReference type="GO" id="GO:0004040">
    <property type="term" value="F:amidase activity"/>
    <property type="evidence" value="ECO:0007669"/>
    <property type="project" value="InterPro"/>
</dbReference>
<dbReference type="PANTHER" id="PTHR33308">
    <property type="entry name" value="PEPTIDOGLYCAN HYDROLASE FLGJ"/>
    <property type="match status" value="1"/>
</dbReference>
<evidence type="ECO:0000313" key="6">
    <source>
        <dbReference type="EMBL" id="PWD99120.1"/>
    </source>
</evidence>
<dbReference type="SMART" id="SM00257">
    <property type="entry name" value="LysM"/>
    <property type="match status" value="1"/>
</dbReference>
<keyword evidence="7" id="KW-1185">Reference proteome</keyword>
<dbReference type="SUPFAM" id="SSF54106">
    <property type="entry name" value="LysM domain"/>
    <property type="match status" value="1"/>
</dbReference>
<organism evidence="6 7">
    <name type="scientific">Marinilabilia rubra</name>
    <dbReference type="NCBI Taxonomy" id="2162893"/>
    <lineage>
        <taxon>Bacteria</taxon>
        <taxon>Pseudomonadati</taxon>
        <taxon>Bacteroidota</taxon>
        <taxon>Bacteroidia</taxon>
        <taxon>Marinilabiliales</taxon>
        <taxon>Marinilabiliaceae</taxon>
        <taxon>Marinilabilia</taxon>
    </lineage>
</organism>
<accession>A0A2U2B7S6</accession>
<dbReference type="InterPro" id="IPR051056">
    <property type="entry name" value="Glycosyl_Hydrolase_73"/>
</dbReference>
<evidence type="ECO:0000256" key="3">
    <source>
        <dbReference type="ARBA" id="ARBA00022801"/>
    </source>
</evidence>
<keyword evidence="3 6" id="KW-0378">Hydrolase</keyword>
<dbReference type="Gene3D" id="3.10.350.10">
    <property type="entry name" value="LysM domain"/>
    <property type="match status" value="1"/>
</dbReference>
<evidence type="ECO:0000256" key="2">
    <source>
        <dbReference type="ARBA" id="ARBA00022638"/>
    </source>
</evidence>
<dbReference type="OrthoDB" id="977752at2"/>
<reference evidence="6 7" key="1">
    <citation type="submission" date="2018-05" db="EMBL/GenBank/DDBJ databases">
        <title>Marinilabilia rubrum sp. nov., isolated from saltern sediment.</title>
        <authorList>
            <person name="Zhang R."/>
        </authorList>
    </citation>
    <scope>NUCLEOTIDE SEQUENCE [LARGE SCALE GENOMIC DNA]</scope>
    <source>
        <strain evidence="6 7">WTE16</strain>
    </source>
</reference>
<dbReference type="GO" id="GO:0031640">
    <property type="term" value="P:killing of cells of another organism"/>
    <property type="evidence" value="ECO:0007669"/>
    <property type="project" value="UniProtKB-KW"/>
</dbReference>
<evidence type="ECO:0000259" key="5">
    <source>
        <dbReference type="PROSITE" id="PS51782"/>
    </source>
</evidence>
<keyword evidence="2" id="KW-0081">Bacteriolytic enzyme</keyword>
<dbReference type="InterPro" id="IPR036779">
    <property type="entry name" value="LysM_dom_sf"/>
</dbReference>
<dbReference type="InterPro" id="IPR018392">
    <property type="entry name" value="LysM"/>
</dbReference>
<dbReference type="InterPro" id="IPR002901">
    <property type="entry name" value="MGlyc_endo_b_GlcNAc-like_dom"/>
</dbReference>
<dbReference type="SMART" id="SM00047">
    <property type="entry name" value="LYZ2"/>
    <property type="match status" value="1"/>
</dbReference>
<dbReference type="CDD" id="cd00118">
    <property type="entry name" value="LysM"/>
    <property type="match status" value="2"/>
</dbReference>
<dbReference type="EMBL" id="QEWP01000009">
    <property type="protein sequence ID" value="PWD99120.1"/>
    <property type="molecule type" value="Genomic_DNA"/>
</dbReference>
<dbReference type="PROSITE" id="PS51782">
    <property type="entry name" value="LYSM"/>
    <property type="match status" value="1"/>
</dbReference>
<sequence length="267" mass="30928">MNMKRSGVPASITLAQGMLESRNGNSRLAVDAKNHFGIKCHDWTGKKVYHHDDRRNECFRKYNSVYDSFADHARFLTTRSRYASLFDLRITDYKGWARGLKKAGYATDPNYAKRLIDLIEDNKLYLFDKDNKGAVAWRKSNGGGTSDHYVVDPFVKHEVHFNNGVRYVRIKEGDTFSSISKEFDLRDWELPRYNDLPGGGRATDYNYLYIDPKRKNAHPDHESHVVKENQSMFEIAQIYGVKLKNLNKLNDMSEGEKPRPGERLVLR</sequence>
<keyword evidence="1" id="KW-0929">Antimicrobial</keyword>
<feature type="domain" description="LysM" evidence="5">
    <location>
        <begin position="222"/>
        <end position="266"/>
    </location>
</feature>
<name>A0A2U2B7S6_9BACT</name>
<dbReference type="Pfam" id="PF01476">
    <property type="entry name" value="LysM"/>
    <property type="match status" value="2"/>
</dbReference>
<proteinExistence type="predicted"/>
<dbReference type="AlphaFoldDB" id="A0A2U2B7S6"/>
<gene>
    <name evidence="6" type="ORF">DDZ16_12560</name>
</gene>
<evidence type="ECO:0000256" key="4">
    <source>
        <dbReference type="ARBA" id="ARBA00032108"/>
    </source>
</evidence>
<dbReference type="Proteomes" id="UP000244956">
    <property type="component" value="Unassembled WGS sequence"/>
</dbReference>
<dbReference type="PANTHER" id="PTHR33308:SF9">
    <property type="entry name" value="PEPTIDOGLYCAN HYDROLASE FLGJ"/>
    <property type="match status" value="1"/>
</dbReference>
<evidence type="ECO:0000313" key="7">
    <source>
        <dbReference type="Proteomes" id="UP000244956"/>
    </source>
</evidence>
<protein>
    <recommendedName>
        <fullName evidence="4">Peptidoglycan hydrolase</fullName>
    </recommendedName>
</protein>
<dbReference type="Pfam" id="PF01832">
    <property type="entry name" value="Glucosaminidase"/>
    <property type="match status" value="1"/>
</dbReference>
<dbReference type="Gene3D" id="1.10.530.10">
    <property type="match status" value="1"/>
</dbReference>
<comment type="caution">
    <text evidence="6">The sequence shown here is derived from an EMBL/GenBank/DDBJ whole genome shotgun (WGS) entry which is preliminary data.</text>
</comment>
<dbReference type="GO" id="GO:0042742">
    <property type="term" value="P:defense response to bacterium"/>
    <property type="evidence" value="ECO:0007669"/>
    <property type="project" value="UniProtKB-KW"/>
</dbReference>